<dbReference type="RefSeq" id="WP_133994811.1">
    <property type="nucleotide sequence ID" value="NZ_SODV01000001.1"/>
</dbReference>
<evidence type="ECO:0000259" key="2">
    <source>
        <dbReference type="SMART" id="SM00487"/>
    </source>
</evidence>
<dbReference type="OrthoDB" id="9760715at2"/>
<evidence type="ECO:0000313" key="3">
    <source>
        <dbReference type="EMBL" id="TDX02189.1"/>
    </source>
</evidence>
<reference evidence="3 4" key="1">
    <citation type="submission" date="2019-03" db="EMBL/GenBank/DDBJ databases">
        <title>Genomic Encyclopedia of Type Strains, Phase IV (KMG-IV): sequencing the most valuable type-strain genomes for metagenomic binning, comparative biology and taxonomic classification.</title>
        <authorList>
            <person name="Goeker M."/>
        </authorList>
    </citation>
    <scope>NUCLEOTIDE SEQUENCE [LARGE SCALE GENOMIC DNA]</scope>
    <source>
        <strain evidence="3 4">DSM 100059</strain>
    </source>
</reference>
<sequence length="643" mass="74549">MIKLSIENGNIIIQEAANLKHYQLSQLQYFGYTKVVGNFIKPIVSIESDIAKIIEYFTDESVNLEVSNEINLLLSSAAKQNEQLSLRFNIAKEVKDGNFNKENLLLFNTFLNRLPRKLKQHQIKSAFHLYSIGNGANFSVPGSGKTSVVLSVYEKLKEDNICNILFVIGPPACFQPWKNEFYETLGRQPNSIILSGGNISERKSEYYKPIEITGELYLSTFQTILNDCHDVIKFLSQKSIKAFVVIDEAHYIKQIGGSWANALMYISEHAMFKCILTGTPIPRSYKDLFNLFDFLWNSNSPLKEADKIQIDVWEKNKNDEAVKELLNEKVGPLFYRVRKKDLGLLDPNFHPPILVEMNAYEKKIYQFVNAKILELSQDEYFENEGILNRLWQGRMIRLRQALSYSKLLDLPIESLNDTPFPISELKTTLTNYDKLEIPAKVEKLIEMVRVLLERGQKVLIWSNFIGTLHLLKNHFLSLDWRAELIYGKTPRRKDDDFEISEEKTREDIRDEFIDPKSGLNILIANPAACSESISLHKTCFNAIYYDLSYNCAQYLQSLDRIHRVGGSEYNQANYYFLQYRNSLDQDIKKSLDRKAQRMYDLIEQDYVIYNLDLYEEGASDDIDAYKRIFLKQKKTGTGEQHEQ</sequence>
<keyword evidence="4" id="KW-1185">Reference proteome</keyword>
<dbReference type="Pfam" id="PF00271">
    <property type="entry name" value="Helicase_C"/>
    <property type="match status" value="1"/>
</dbReference>
<dbReference type="EMBL" id="SODV01000001">
    <property type="protein sequence ID" value="TDX02189.1"/>
    <property type="molecule type" value="Genomic_DNA"/>
</dbReference>
<comment type="caution">
    <text evidence="3">The sequence shown here is derived from an EMBL/GenBank/DDBJ whole genome shotgun (WGS) entry which is preliminary data.</text>
</comment>
<dbReference type="InterPro" id="IPR038718">
    <property type="entry name" value="SNF2-like_sf"/>
</dbReference>
<dbReference type="PANTHER" id="PTHR10799">
    <property type="entry name" value="SNF2/RAD54 HELICASE FAMILY"/>
    <property type="match status" value="1"/>
</dbReference>
<keyword evidence="1" id="KW-0378">Hydrolase</keyword>
<keyword evidence="3" id="KW-0547">Nucleotide-binding</keyword>
<dbReference type="CDD" id="cd18793">
    <property type="entry name" value="SF2_C_SNF"/>
    <property type="match status" value="1"/>
</dbReference>
<dbReference type="InterPro" id="IPR001650">
    <property type="entry name" value="Helicase_C-like"/>
</dbReference>
<dbReference type="InterPro" id="IPR000330">
    <property type="entry name" value="SNF2_N"/>
</dbReference>
<dbReference type="InterPro" id="IPR049730">
    <property type="entry name" value="SNF2/RAD54-like_C"/>
</dbReference>
<keyword evidence="3" id="KW-0067">ATP-binding</keyword>
<name>A0A4R8DVG9_9BACT</name>
<organism evidence="3 4">
    <name type="scientific">Dinghuibacter silviterrae</name>
    <dbReference type="NCBI Taxonomy" id="1539049"/>
    <lineage>
        <taxon>Bacteria</taxon>
        <taxon>Pseudomonadati</taxon>
        <taxon>Bacteroidota</taxon>
        <taxon>Chitinophagia</taxon>
        <taxon>Chitinophagales</taxon>
        <taxon>Chitinophagaceae</taxon>
        <taxon>Dinghuibacter</taxon>
    </lineage>
</organism>
<dbReference type="GO" id="GO:0016787">
    <property type="term" value="F:hydrolase activity"/>
    <property type="evidence" value="ECO:0007669"/>
    <property type="project" value="UniProtKB-KW"/>
</dbReference>
<dbReference type="Proteomes" id="UP000294498">
    <property type="component" value="Unassembled WGS sequence"/>
</dbReference>
<dbReference type="Gene3D" id="3.40.50.10810">
    <property type="entry name" value="Tandem AAA-ATPase domain"/>
    <property type="match status" value="1"/>
</dbReference>
<gene>
    <name evidence="3" type="ORF">EDB95_3240</name>
</gene>
<dbReference type="SMART" id="SM00487">
    <property type="entry name" value="DEXDc"/>
    <property type="match status" value="1"/>
</dbReference>
<dbReference type="AlphaFoldDB" id="A0A4R8DVG9"/>
<dbReference type="SUPFAM" id="SSF52540">
    <property type="entry name" value="P-loop containing nucleoside triphosphate hydrolases"/>
    <property type="match status" value="2"/>
</dbReference>
<protein>
    <submittedName>
        <fullName evidence="3">Helicase-like protein</fullName>
    </submittedName>
</protein>
<dbReference type="GO" id="GO:0004386">
    <property type="term" value="F:helicase activity"/>
    <property type="evidence" value="ECO:0007669"/>
    <property type="project" value="UniProtKB-KW"/>
</dbReference>
<accession>A0A4R8DVG9</accession>
<feature type="domain" description="Helicase ATP-binding" evidence="2">
    <location>
        <begin position="114"/>
        <end position="305"/>
    </location>
</feature>
<evidence type="ECO:0000313" key="4">
    <source>
        <dbReference type="Proteomes" id="UP000294498"/>
    </source>
</evidence>
<dbReference type="GO" id="GO:0005524">
    <property type="term" value="F:ATP binding"/>
    <property type="evidence" value="ECO:0007669"/>
    <property type="project" value="InterPro"/>
</dbReference>
<evidence type="ECO:0000256" key="1">
    <source>
        <dbReference type="ARBA" id="ARBA00022801"/>
    </source>
</evidence>
<keyword evidence="3" id="KW-0347">Helicase</keyword>
<dbReference type="Gene3D" id="3.40.50.300">
    <property type="entry name" value="P-loop containing nucleotide triphosphate hydrolases"/>
    <property type="match status" value="1"/>
</dbReference>
<dbReference type="Pfam" id="PF00176">
    <property type="entry name" value="SNF2-rel_dom"/>
    <property type="match status" value="1"/>
</dbReference>
<dbReference type="InterPro" id="IPR014001">
    <property type="entry name" value="Helicase_ATP-bd"/>
</dbReference>
<dbReference type="InterPro" id="IPR027417">
    <property type="entry name" value="P-loop_NTPase"/>
</dbReference>
<proteinExistence type="predicted"/>